<dbReference type="Gene3D" id="2.60.40.10">
    <property type="entry name" value="Immunoglobulins"/>
    <property type="match status" value="1"/>
</dbReference>
<dbReference type="RefSeq" id="WP_344831331.1">
    <property type="nucleotide sequence ID" value="NZ_BAAAUV010000010.1"/>
</dbReference>
<dbReference type="InterPro" id="IPR013783">
    <property type="entry name" value="Ig-like_fold"/>
</dbReference>
<organism evidence="6 7">
    <name type="scientific">Actinocorallia longicatena</name>
    <dbReference type="NCBI Taxonomy" id="111803"/>
    <lineage>
        <taxon>Bacteria</taxon>
        <taxon>Bacillati</taxon>
        <taxon>Actinomycetota</taxon>
        <taxon>Actinomycetes</taxon>
        <taxon>Streptosporangiales</taxon>
        <taxon>Thermomonosporaceae</taxon>
        <taxon>Actinocorallia</taxon>
    </lineage>
</organism>
<dbReference type="SUPFAM" id="SSF52279">
    <property type="entry name" value="Beta-D-glucan exohydrolase, C-terminal domain"/>
    <property type="match status" value="1"/>
</dbReference>
<keyword evidence="3" id="KW-0119">Carbohydrate metabolism</keyword>
<dbReference type="InterPro" id="IPR019800">
    <property type="entry name" value="Glyco_hydro_3_AS"/>
</dbReference>
<dbReference type="Gene3D" id="3.40.50.1700">
    <property type="entry name" value="Glycoside hydrolase family 3 C-terminal domain"/>
    <property type="match status" value="1"/>
</dbReference>
<evidence type="ECO:0000256" key="1">
    <source>
        <dbReference type="ARBA" id="ARBA00005336"/>
    </source>
</evidence>
<comment type="similarity">
    <text evidence="1 4">Belongs to the glycosyl hydrolase 3 family.</text>
</comment>
<evidence type="ECO:0000256" key="2">
    <source>
        <dbReference type="ARBA" id="ARBA00022801"/>
    </source>
</evidence>
<dbReference type="SMART" id="SM01217">
    <property type="entry name" value="Fn3_like"/>
    <property type="match status" value="1"/>
</dbReference>
<evidence type="ECO:0000259" key="5">
    <source>
        <dbReference type="SMART" id="SM01217"/>
    </source>
</evidence>
<dbReference type="Pfam" id="PF14310">
    <property type="entry name" value="Fn3-like"/>
    <property type="match status" value="1"/>
</dbReference>
<protein>
    <submittedName>
        <fullName evidence="6">Glycoside hydrolase family 3 C-terminal domain-containing protein</fullName>
    </submittedName>
</protein>
<sequence length="743" mass="77946">MNDHHDPRLDGLTLEEKAALLSGRSGWDTAAIDHAGIPSIVLTDGPHGLRLHNPQASGFSFTDSLPATCFPTAAALGSSWDPDLLTAVGEALGRESRTAGVSVLLGPGVNIKRSPLCGRNFEYLSEDPVVSGVLGAALVAGVQSTGVGASVKHFAANNQETDRMTVSAEVDERTLREIYLAGFERVVKTAYPATIMAAYNKVNGVHAAQNPWLLTEILRKEWGFDGLVVSDWGAVLDPVAAVAAGLDLEMPATGGLSAAALVAAVRDGRLAESALDLAAGRLLHLIERTAGRGEPNPVADVDQHHVLARRAAAESAVLLKNDDAILPLNTGAGTIAVLGEFARTPRYQGAGSSRVNAIRVDSALDALTEAAGDRIRFAAGFTLTGDEGETLIAEAVAVAGAADVAVVFLGLPEDVESEGFDRDRIDLPEAQIKLLEAVSEVTSEIVVVLANGGIVQTTGWDHLAKAILEGWLNGQAGGGAIADLLLGVVNPSGRLAETIPLRLEHNPAHLNFPGSDGTVRYGERLYVGYRYYDTKRIDVAYPFGHGLSYTTFAYSGLAVVAEGEGQDTVVRVSVEVTNTGTVAGKEVVQIYVGDIACTVDRPVRELKAFAKVDLAAGESTVVEVALDARDLSYYSIAAGTWVVEPGDFEIAVGASSRDLRLTEVVSVQAPPVAAKLTLDSSVSTWLAHPEGGPLLQRIGAGRVSALSDPVVLRMVEEIPLNRLIAMSGGRLASPELDAFLTRS</sequence>
<dbReference type="GO" id="GO:0016787">
    <property type="term" value="F:hydrolase activity"/>
    <property type="evidence" value="ECO:0007669"/>
    <property type="project" value="UniProtKB-KW"/>
</dbReference>
<keyword evidence="7" id="KW-1185">Reference proteome</keyword>
<name>A0ABP6QD06_9ACTN</name>
<dbReference type="InterPro" id="IPR017853">
    <property type="entry name" value="GH"/>
</dbReference>
<evidence type="ECO:0000256" key="4">
    <source>
        <dbReference type="RuleBase" id="RU361161"/>
    </source>
</evidence>
<dbReference type="Proteomes" id="UP001501237">
    <property type="component" value="Unassembled WGS sequence"/>
</dbReference>
<dbReference type="InterPro" id="IPR001764">
    <property type="entry name" value="Glyco_hydro_3_N"/>
</dbReference>
<dbReference type="PANTHER" id="PTHR42715:SF10">
    <property type="entry name" value="BETA-GLUCOSIDASE"/>
    <property type="match status" value="1"/>
</dbReference>
<gene>
    <name evidence="6" type="ORF">GCM10010468_44020</name>
</gene>
<dbReference type="Pfam" id="PF01915">
    <property type="entry name" value="Glyco_hydro_3_C"/>
    <property type="match status" value="1"/>
</dbReference>
<keyword evidence="4" id="KW-0326">Glycosidase</keyword>
<dbReference type="InterPro" id="IPR036962">
    <property type="entry name" value="Glyco_hydro_3_N_sf"/>
</dbReference>
<dbReference type="InterPro" id="IPR050288">
    <property type="entry name" value="Cellulose_deg_GH3"/>
</dbReference>
<dbReference type="Gene3D" id="3.20.20.300">
    <property type="entry name" value="Glycoside hydrolase, family 3, N-terminal domain"/>
    <property type="match status" value="1"/>
</dbReference>
<dbReference type="PROSITE" id="PS00775">
    <property type="entry name" value="GLYCOSYL_HYDROL_F3"/>
    <property type="match status" value="1"/>
</dbReference>
<feature type="domain" description="Fibronectin type III-like" evidence="5">
    <location>
        <begin position="586"/>
        <end position="656"/>
    </location>
</feature>
<dbReference type="PANTHER" id="PTHR42715">
    <property type="entry name" value="BETA-GLUCOSIDASE"/>
    <property type="match status" value="1"/>
</dbReference>
<reference evidence="7" key="1">
    <citation type="journal article" date="2019" name="Int. J. Syst. Evol. Microbiol.">
        <title>The Global Catalogue of Microorganisms (GCM) 10K type strain sequencing project: providing services to taxonomists for standard genome sequencing and annotation.</title>
        <authorList>
            <consortium name="The Broad Institute Genomics Platform"/>
            <consortium name="The Broad Institute Genome Sequencing Center for Infectious Disease"/>
            <person name="Wu L."/>
            <person name="Ma J."/>
        </authorList>
    </citation>
    <scope>NUCLEOTIDE SEQUENCE [LARGE SCALE GENOMIC DNA]</scope>
    <source>
        <strain evidence="7">JCM 9377</strain>
    </source>
</reference>
<dbReference type="EMBL" id="BAAAUV010000010">
    <property type="protein sequence ID" value="GAA3219771.1"/>
    <property type="molecule type" value="Genomic_DNA"/>
</dbReference>
<dbReference type="Pfam" id="PF00933">
    <property type="entry name" value="Glyco_hydro_3"/>
    <property type="match status" value="1"/>
</dbReference>
<dbReference type="InterPro" id="IPR036881">
    <property type="entry name" value="Glyco_hydro_3_C_sf"/>
</dbReference>
<comment type="caution">
    <text evidence="6">The sequence shown here is derived from an EMBL/GenBank/DDBJ whole genome shotgun (WGS) entry which is preliminary data.</text>
</comment>
<dbReference type="SUPFAM" id="SSF51445">
    <property type="entry name" value="(Trans)glycosidases"/>
    <property type="match status" value="1"/>
</dbReference>
<evidence type="ECO:0000313" key="6">
    <source>
        <dbReference type="EMBL" id="GAA3219771.1"/>
    </source>
</evidence>
<evidence type="ECO:0000256" key="3">
    <source>
        <dbReference type="ARBA" id="ARBA00023277"/>
    </source>
</evidence>
<evidence type="ECO:0000313" key="7">
    <source>
        <dbReference type="Proteomes" id="UP001501237"/>
    </source>
</evidence>
<proteinExistence type="inferred from homology"/>
<dbReference type="PRINTS" id="PR00133">
    <property type="entry name" value="GLHYDRLASE3"/>
</dbReference>
<dbReference type="InterPro" id="IPR002772">
    <property type="entry name" value="Glyco_hydro_3_C"/>
</dbReference>
<accession>A0ABP6QD06</accession>
<keyword evidence="2 4" id="KW-0378">Hydrolase</keyword>
<dbReference type="InterPro" id="IPR026891">
    <property type="entry name" value="Fn3-like"/>
</dbReference>